<dbReference type="GO" id="GO:0016491">
    <property type="term" value="F:oxidoreductase activity"/>
    <property type="evidence" value="ECO:0007669"/>
    <property type="project" value="UniProtKB-KW"/>
</dbReference>
<evidence type="ECO:0000256" key="1">
    <source>
        <dbReference type="ARBA" id="ARBA00006484"/>
    </source>
</evidence>
<protein>
    <submittedName>
        <fullName evidence="5">SDR family oxidoreductase</fullName>
    </submittedName>
</protein>
<dbReference type="PANTHER" id="PTHR42879:SF6">
    <property type="entry name" value="NADPH-DEPENDENT REDUCTASE BACG"/>
    <property type="match status" value="1"/>
</dbReference>
<reference evidence="6 7" key="1">
    <citation type="submission" date="2019-11" db="EMBL/GenBank/DDBJ databases">
        <authorList>
            <person name="Cho J.-C."/>
        </authorList>
    </citation>
    <scope>NUCLEOTIDE SEQUENCE [LARGE SCALE GENOMIC DNA]</scope>
    <source>
        <strain evidence="5 6">JH1073</strain>
        <strain evidence="4 7">JH702</strain>
    </source>
</reference>
<dbReference type="Gene3D" id="3.40.50.720">
    <property type="entry name" value="NAD(P)-binding Rossmann-like Domain"/>
    <property type="match status" value="1"/>
</dbReference>
<dbReference type="Proteomes" id="UP001321249">
    <property type="component" value="Unassembled WGS sequence"/>
</dbReference>
<dbReference type="SMART" id="SM00822">
    <property type="entry name" value="PKS_KR"/>
    <property type="match status" value="1"/>
</dbReference>
<dbReference type="FunFam" id="3.40.50.720:FF:000084">
    <property type="entry name" value="Short-chain dehydrogenase reductase"/>
    <property type="match status" value="1"/>
</dbReference>
<dbReference type="InterPro" id="IPR057326">
    <property type="entry name" value="KR_dom"/>
</dbReference>
<dbReference type="PRINTS" id="PR00081">
    <property type="entry name" value="GDHRDH"/>
</dbReference>
<gene>
    <name evidence="4" type="ORF">GKO46_08945</name>
    <name evidence="5" type="ORF">GKO48_02950</name>
</gene>
<keyword evidence="2" id="KW-0560">Oxidoreductase</keyword>
<dbReference type="PANTHER" id="PTHR42879">
    <property type="entry name" value="3-OXOACYL-(ACYL-CARRIER-PROTEIN) REDUCTASE"/>
    <property type="match status" value="1"/>
</dbReference>
<feature type="domain" description="Ketoreductase" evidence="3">
    <location>
        <begin position="8"/>
        <end position="192"/>
    </location>
</feature>
<keyword evidence="6" id="KW-1185">Reference proteome</keyword>
<dbReference type="RefSeq" id="WP_342825287.1">
    <property type="nucleotide sequence ID" value="NZ_CP046146.1"/>
</dbReference>
<reference evidence="5" key="2">
    <citation type="journal article" date="2023" name="Nat. Commun.">
        <title>Cultivation of marine bacteria of the SAR202 clade.</title>
        <authorList>
            <person name="Lim Y."/>
            <person name="Seo J.H."/>
            <person name="Giovannoni S.J."/>
            <person name="Kang I."/>
            <person name="Cho J.C."/>
        </authorList>
    </citation>
    <scope>NUCLEOTIDE SEQUENCE</scope>
    <source>
        <strain evidence="5">JH1073</strain>
    </source>
</reference>
<accession>A0AAJ6CRP1</accession>
<dbReference type="InterPro" id="IPR002347">
    <property type="entry name" value="SDR_fam"/>
</dbReference>
<evidence type="ECO:0000256" key="2">
    <source>
        <dbReference type="ARBA" id="ARBA00023002"/>
    </source>
</evidence>
<dbReference type="EMBL" id="WMBE01000002">
    <property type="protein sequence ID" value="MDG0867194.1"/>
    <property type="molecule type" value="Genomic_DNA"/>
</dbReference>
<evidence type="ECO:0000313" key="4">
    <source>
        <dbReference type="EMBL" id="MDG0867194.1"/>
    </source>
</evidence>
<dbReference type="Proteomes" id="UP001219901">
    <property type="component" value="Chromosome"/>
</dbReference>
<evidence type="ECO:0000313" key="6">
    <source>
        <dbReference type="Proteomes" id="UP001219901"/>
    </source>
</evidence>
<dbReference type="InterPro" id="IPR036291">
    <property type="entry name" value="NAD(P)-bd_dom_sf"/>
</dbReference>
<dbReference type="Pfam" id="PF13561">
    <property type="entry name" value="adh_short_C2"/>
    <property type="match status" value="1"/>
</dbReference>
<comment type="similarity">
    <text evidence="1">Belongs to the short-chain dehydrogenases/reductases (SDR) family.</text>
</comment>
<proteinExistence type="inferred from homology"/>
<name>A0AAJ6CRP1_9CHLR</name>
<evidence type="ECO:0000259" key="3">
    <source>
        <dbReference type="SMART" id="SM00822"/>
    </source>
</evidence>
<organism evidence="5 6">
    <name type="scientific">Candidatus Lucifugimonas marina</name>
    <dbReference type="NCBI Taxonomy" id="3038979"/>
    <lineage>
        <taxon>Bacteria</taxon>
        <taxon>Bacillati</taxon>
        <taxon>Chloroflexota</taxon>
        <taxon>Dehalococcoidia</taxon>
        <taxon>SAR202 cluster</taxon>
        <taxon>Candidatus Lucifugimonadales</taxon>
        <taxon>Candidatus Lucifugimonadaceae</taxon>
        <taxon>Candidatus Lucifugimonas</taxon>
    </lineage>
</organism>
<evidence type="ECO:0000313" key="7">
    <source>
        <dbReference type="Proteomes" id="UP001321249"/>
    </source>
</evidence>
<dbReference type="SUPFAM" id="SSF51735">
    <property type="entry name" value="NAD(P)-binding Rossmann-fold domains"/>
    <property type="match status" value="1"/>
</dbReference>
<sequence>MDLGIKGKVALVTGGSRGLGRQSALALAAEGVNVAICARGEGTLNETADELKATGVKVGAFVADLGDESGAADLVAKVTAELGPIDILVNNVGGSLGTSDLVNSSLDDFHMVMNANLWSAVALMKHVVPGMQERGWGRVVNISSIFGREYGGTAPYMAAKAAMIAASKHTGMAVAKDGVTVNSVAPGSILHAGGTWEKFSQNNPKEVVDEFIDRNLPMGKFGWPEPIGATVAFLASTQADFITGACLNVDGGQSHNLF</sequence>
<dbReference type="InterPro" id="IPR050259">
    <property type="entry name" value="SDR"/>
</dbReference>
<dbReference type="EMBL" id="CP046147">
    <property type="protein sequence ID" value="WFG38603.1"/>
    <property type="molecule type" value="Genomic_DNA"/>
</dbReference>
<dbReference type="PRINTS" id="PR00080">
    <property type="entry name" value="SDRFAMILY"/>
</dbReference>
<reference evidence="6" key="3">
    <citation type="submission" date="2023-06" db="EMBL/GenBank/DDBJ databases">
        <title>Pangenomics reveal diversification of enzyme families and niche specialization in globally abundant SAR202 bacteria.</title>
        <authorList>
            <person name="Saw J.H.W."/>
        </authorList>
    </citation>
    <scope>NUCLEOTIDE SEQUENCE [LARGE SCALE GENOMIC DNA]</scope>
    <source>
        <strain evidence="6">JH1073</strain>
    </source>
</reference>
<dbReference type="AlphaFoldDB" id="A0AAJ6CRP1"/>
<evidence type="ECO:0000313" key="5">
    <source>
        <dbReference type="EMBL" id="WFG38603.1"/>
    </source>
</evidence>